<feature type="domain" description="Septum formation inhibitor MinC N-terminal" evidence="8">
    <location>
        <begin position="13"/>
        <end position="85"/>
    </location>
</feature>
<dbReference type="GO" id="GO:1901891">
    <property type="term" value="P:regulation of cell septum assembly"/>
    <property type="evidence" value="ECO:0007669"/>
    <property type="project" value="InterPro"/>
</dbReference>
<dbReference type="GO" id="GO:0051302">
    <property type="term" value="P:regulation of cell division"/>
    <property type="evidence" value="ECO:0007669"/>
    <property type="project" value="InterPro"/>
</dbReference>
<accession>A0A934PYY4</accession>
<dbReference type="Pfam" id="PF05209">
    <property type="entry name" value="MinC_N"/>
    <property type="match status" value="1"/>
</dbReference>
<dbReference type="PANTHER" id="PTHR34108:SF1">
    <property type="entry name" value="SEPTUM SITE-DETERMINING PROTEIN MINC"/>
    <property type="match status" value="1"/>
</dbReference>
<keyword evidence="10" id="KW-1185">Reference proteome</keyword>
<dbReference type="Proteomes" id="UP000617041">
    <property type="component" value="Unassembled WGS sequence"/>
</dbReference>
<evidence type="ECO:0000256" key="1">
    <source>
        <dbReference type="ARBA" id="ARBA00006291"/>
    </source>
</evidence>
<evidence type="ECO:0000256" key="2">
    <source>
        <dbReference type="ARBA" id="ARBA00022618"/>
    </source>
</evidence>
<dbReference type="HAMAP" id="MF_00267">
    <property type="entry name" value="MinC"/>
    <property type="match status" value="1"/>
</dbReference>
<dbReference type="RefSeq" id="WP_200786193.1">
    <property type="nucleotide sequence ID" value="NZ_JAEDAO010000001.1"/>
</dbReference>
<dbReference type="PANTHER" id="PTHR34108">
    <property type="entry name" value="SEPTUM SITE-DETERMINING PROTEIN MINC"/>
    <property type="match status" value="1"/>
</dbReference>
<dbReference type="InterPro" id="IPR016098">
    <property type="entry name" value="CAP/MinC_C"/>
</dbReference>
<gene>
    <name evidence="6 9" type="primary">minC</name>
    <name evidence="9" type="ORF">I8E28_02095</name>
</gene>
<keyword evidence="3 6" id="KW-0717">Septation</keyword>
<comment type="subunit">
    <text evidence="6">Interacts with MinD and FtsZ.</text>
</comment>
<feature type="domain" description="Septum formation inhibitor MinC C-terminal" evidence="7">
    <location>
        <begin position="139"/>
        <end position="232"/>
    </location>
</feature>
<protein>
    <recommendedName>
        <fullName evidence="6">Probable septum site-determining protein MinC</fullName>
    </recommendedName>
</protein>
<evidence type="ECO:0000256" key="5">
    <source>
        <dbReference type="ARBA" id="ARBA00025606"/>
    </source>
</evidence>
<dbReference type="EMBL" id="JAEDAO010000001">
    <property type="protein sequence ID" value="MBK0391371.1"/>
    <property type="molecule type" value="Genomic_DNA"/>
</dbReference>
<dbReference type="AlphaFoldDB" id="A0A934PYY4"/>
<dbReference type="NCBIfam" id="TIGR01222">
    <property type="entry name" value="minC"/>
    <property type="match status" value="1"/>
</dbReference>
<evidence type="ECO:0000259" key="7">
    <source>
        <dbReference type="Pfam" id="PF03775"/>
    </source>
</evidence>
<dbReference type="InterPro" id="IPR013033">
    <property type="entry name" value="MinC"/>
</dbReference>
<dbReference type="SUPFAM" id="SSF63848">
    <property type="entry name" value="Cell-division inhibitor MinC, C-terminal domain"/>
    <property type="match status" value="1"/>
</dbReference>
<dbReference type="InterPro" id="IPR005526">
    <property type="entry name" value="Septum_form_inhib_MinC_C"/>
</dbReference>
<comment type="function">
    <text evidence="5 6">Cell division inhibitor that blocks the formation of polar Z ring septums. Rapidly oscillates between the poles of the cell to destabilize FtsZ filaments that have formed before they mature into polar Z rings. Prevents FtsZ polymerization.</text>
</comment>
<organism evidence="9 10">
    <name type="scientific">Ramlibacter algicola</name>
    <dbReference type="NCBI Taxonomy" id="2795217"/>
    <lineage>
        <taxon>Bacteria</taxon>
        <taxon>Pseudomonadati</taxon>
        <taxon>Pseudomonadota</taxon>
        <taxon>Betaproteobacteria</taxon>
        <taxon>Burkholderiales</taxon>
        <taxon>Comamonadaceae</taxon>
        <taxon>Ramlibacter</taxon>
    </lineage>
</organism>
<reference evidence="9" key="1">
    <citation type="submission" date="2020-12" db="EMBL/GenBank/DDBJ databases">
        <title>Ramlibacter sp. nov., isolated from a freshwater alga, Cryptomonas.</title>
        <authorList>
            <person name="Kim H.M."/>
            <person name="Jeon C.O."/>
        </authorList>
    </citation>
    <scope>NUCLEOTIDE SEQUENCE</scope>
    <source>
        <strain evidence="9">CrO1</strain>
    </source>
</reference>
<keyword evidence="2 6" id="KW-0132">Cell division</keyword>
<dbReference type="Pfam" id="PF03775">
    <property type="entry name" value="MinC_C"/>
    <property type="match status" value="1"/>
</dbReference>
<evidence type="ECO:0000256" key="3">
    <source>
        <dbReference type="ARBA" id="ARBA00023210"/>
    </source>
</evidence>
<evidence type="ECO:0000313" key="9">
    <source>
        <dbReference type="EMBL" id="MBK0391371.1"/>
    </source>
</evidence>
<comment type="caution">
    <text evidence="9">The sequence shown here is derived from an EMBL/GenBank/DDBJ whole genome shotgun (WGS) entry which is preliminary data.</text>
</comment>
<dbReference type="Gene3D" id="2.160.20.70">
    <property type="match status" value="1"/>
</dbReference>
<dbReference type="InterPro" id="IPR007874">
    <property type="entry name" value="MinC_N"/>
</dbReference>
<evidence type="ECO:0000259" key="8">
    <source>
        <dbReference type="Pfam" id="PF05209"/>
    </source>
</evidence>
<keyword evidence="4 6" id="KW-0131">Cell cycle</keyword>
<evidence type="ECO:0000313" key="10">
    <source>
        <dbReference type="Proteomes" id="UP000617041"/>
    </source>
</evidence>
<name>A0A934PYY4_9BURK</name>
<dbReference type="GO" id="GO:0000917">
    <property type="term" value="P:division septum assembly"/>
    <property type="evidence" value="ECO:0007669"/>
    <property type="project" value="UniProtKB-KW"/>
</dbReference>
<dbReference type="Gene3D" id="3.30.70.260">
    <property type="match status" value="1"/>
</dbReference>
<dbReference type="GO" id="GO:0000902">
    <property type="term" value="P:cell morphogenesis"/>
    <property type="evidence" value="ECO:0007669"/>
    <property type="project" value="InterPro"/>
</dbReference>
<comment type="similarity">
    <text evidence="1 6">Belongs to the MinC family.</text>
</comment>
<dbReference type="InterPro" id="IPR036145">
    <property type="entry name" value="MinC_C_sf"/>
</dbReference>
<evidence type="ECO:0000256" key="4">
    <source>
        <dbReference type="ARBA" id="ARBA00023306"/>
    </source>
</evidence>
<proteinExistence type="inferred from homology"/>
<sequence length="257" mass="26775">MPVAVTGRSPATFEIKSATLPLVSLLLKSADLDALADEFKERFGDIPDFFDGDALVIDLGPLRGGEDVPDFARLLAMLRKWRVAPIAVRNGNPKQIAAAVRAGLVVASDAVSTLQRPAAAPREAAPAAAAQPPLGALLIDKPLRSGQQVYARGRDLVVMAMVNPGAEVIADGSIHVYAPLRGKAIAGARGDAEARIVTLSLQPELLSIAGVYRTSDVPLPAEVLGKPTQVRLVGGTEGTLVMEALAGFTPSPLGRGR</sequence>
<evidence type="ECO:0000256" key="6">
    <source>
        <dbReference type="HAMAP-Rule" id="MF_00267"/>
    </source>
</evidence>